<organism evidence="2 3">
    <name type="scientific">Halovulum marinum</name>
    <dbReference type="NCBI Taxonomy" id="2662447"/>
    <lineage>
        <taxon>Bacteria</taxon>
        <taxon>Pseudomonadati</taxon>
        <taxon>Pseudomonadota</taxon>
        <taxon>Alphaproteobacteria</taxon>
        <taxon>Rhodobacterales</taxon>
        <taxon>Paracoccaceae</taxon>
        <taxon>Halovulum</taxon>
    </lineage>
</organism>
<sequence length="403" mass="42881">MSSASARCGAFPTRASCTWPRPTRWPPNRRRYPTWWSTCWAWRRERGTAGATCCGAGPMATRLIQLLVPRDAVDAACGALGDIDAANWWVTPLAADAGGDGDNGNDGDNFPHRRQIFVLLKPGQAQQVMDALQDALDDREDWRLLLLPVEAMAPEILTEEEQEEMQQSDQLQVREEMVSEVQGNATLNRNFLLMCALSTLVAAIGLTLDNIAAVIGAMVIAPLLGPLLAFSLGSALGAHRMMGRALMATAAGLGTCIAASATLALLLPFNEEARMLDYSQPIQLRTLILPLGAGAAAALLTSANQSSVFVGVAVAAALLPPIAAAGLLMGAGNWHAGARAAFLVLTNVVGITVAAQIVFMASGVRPRRWSELKAAETSRWIHLGAMAALVLAMMALVFFSNWV</sequence>
<dbReference type="Proteomes" id="UP000474957">
    <property type="component" value="Unassembled WGS sequence"/>
</dbReference>
<feature type="transmembrane region" description="Helical" evidence="1">
    <location>
        <begin position="282"/>
        <end position="301"/>
    </location>
</feature>
<evidence type="ECO:0000256" key="1">
    <source>
        <dbReference type="SAM" id="Phobius"/>
    </source>
</evidence>
<dbReference type="AlphaFoldDB" id="A0A6L5YV89"/>
<dbReference type="EMBL" id="WIND01000001">
    <property type="protein sequence ID" value="MSU88253.1"/>
    <property type="molecule type" value="Genomic_DNA"/>
</dbReference>
<evidence type="ECO:0000313" key="2">
    <source>
        <dbReference type="EMBL" id="MSU88253.1"/>
    </source>
</evidence>
<keyword evidence="1" id="KW-0472">Membrane</keyword>
<evidence type="ECO:0000313" key="3">
    <source>
        <dbReference type="Proteomes" id="UP000474957"/>
    </source>
</evidence>
<feature type="transmembrane region" description="Helical" evidence="1">
    <location>
        <begin position="380"/>
        <end position="399"/>
    </location>
</feature>
<dbReference type="PANTHER" id="PTHR20992:SF9">
    <property type="entry name" value="AT15442P-RELATED"/>
    <property type="match status" value="1"/>
</dbReference>
<feature type="transmembrane region" description="Helical" evidence="1">
    <location>
        <begin position="191"/>
        <end position="208"/>
    </location>
</feature>
<comment type="caution">
    <text evidence="2">The sequence shown here is derived from an EMBL/GenBank/DDBJ whole genome shotgun (WGS) entry which is preliminary data.</text>
</comment>
<keyword evidence="3" id="KW-1185">Reference proteome</keyword>
<reference evidence="2 3" key="1">
    <citation type="submission" date="2019-10" db="EMBL/GenBank/DDBJ databases">
        <title>Cognatihalovulum marinum gen. nov. sp. nov., a new member of the family Rhodobacteraceae isolated from deep seawater of the Northwest Indian Ocean.</title>
        <authorList>
            <person name="Ruan C."/>
            <person name="Wang J."/>
            <person name="Zheng X."/>
            <person name="Song L."/>
            <person name="Zhu Y."/>
            <person name="Huang Y."/>
            <person name="Lu Z."/>
            <person name="Du W."/>
            <person name="Huang L."/>
            <person name="Dai X."/>
        </authorList>
    </citation>
    <scope>NUCLEOTIDE SEQUENCE [LARGE SCALE GENOMIC DNA]</scope>
    <source>
        <strain evidence="2 3">2CG4</strain>
    </source>
</reference>
<feature type="transmembrane region" description="Helical" evidence="1">
    <location>
        <begin position="340"/>
        <end position="359"/>
    </location>
</feature>
<accession>A0A6L5YV89</accession>
<dbReference type="PANTHER" id="PTHR20992">
    <property type="entry name" value="AT15442P-RELATED"/>
    <property type="match status" value="1"/>
</dbReference>
<gene>
    <name evidence="2" type="ORF">GE300_01315</name>
</gene>
<proteinExistence type="predicted"/>
<dbReference type="NCBIfam" id="TIGR00341">
    <property type="entry name" value="TIGR00341 family protein"/>
    <property type="match status" value="1"/>
</dbReference>
<protein>
    <submittedName>
        <fullName evidence="2">TIGR00341 family protein</fullName>
    </submittedName>
</protein>
<keyword evidence="1" id="KW-1133">Transmembrane helix</keyword>
<feature type="transmembrane region" description="Helical" evidence="1">
    <location>
        <begin position="308"/>
        <end position="328"/>
    </location>
</feature>
<name>A0A6L5YV89_9RHOB</name>
<dbReference type="InterPro" id="IPR005240">
    <property type="entry name" value="DUF389"/>
</dbReference>
<dbReference type="Pfam" id="PF04087">
    <property type="entry name" value="DUF389"/>
    <property type="match status" value="1"/>
</dbReference>
<feature type="transmembrane region" description="Helical" evidence="1">
    <location>
        <begin position="245"/>
        <end position="270"/>
    </location>
</feature>
<feature type="transmembrane region" description="Helical" evidence="1">
    <location>
        <begin position="214"/>
        <end position="233"/>
    </location>
</feature>
<keyword evidence="1" id="KW-0812">Transmembrane</keyword>